<evidence type="ECO:0000313" key="15">
    <source>
        <dbReference type="Proteomes" id="UP000693946"/>
    </source>
</evidence>
<feature type="domain" description="C2H2-type" evidence="13">
    <location>
        <begin position="624"/>
        <end position="651"/>
    </location>
</feature>
<keyword evidence="3" id="KW-0479">Metal-binding</keyword>
<evidence type="ECO:0000259" key="13">
    <source>
        <dbReference type="PROSITE" id="PS50157"/>
    </source>
</evidence>
<evidence type="ECO:0000313" key="14">
    <source>
        <dbReference type="EMBL" id="KAG7471551.1"/>
    </source>
</evidence>
<keyword evidence="6" id="KW-0862">Zinc</keyword>
<protein>
    <submittedName>
        <fullName evidence="14">Gastrula zinc finger XlCOF6.1-like</fullName>
    </submittedName>
</protein>
<evidence type="ECO:0000256" key="7">
    <source>
        <dbReference type="ARBA" id="ARBA00023015"/>
    </source>
</evidence>
<keyword evidence="15" id="KW-1185">Reference proteome</keyword>
<feature type="domain" description="C2H2-type" evidence="13">
    <location>
        <begin position="217"/>
        <end position="253"/>
    </location>
</feature>
<keyword evidence="7" id="KW-0805">Transcription regulation</keyword>
<keyword evidence="10" id="KW-0539">Nucleus</keyword>
<feature type="compositionally biased region" description="Polar residues" evidence="12">
    <location>
        <begin position="440"/>
        <end position="449"/>
    </location>
</feature>
<comment type="similarity">
    <text evidence="2">Belongs to the krueppel C2H2-type zinc-finger protein family.</text>
</comment>
<dbReference type="PROSITE" id="PS00028">
    <property type="entry name" value="ZINC_FINGER_C2H2_1"/>
    <property type="match status" value="12"/>
</dbReference>
<sequence length="818" mass="92951">MSALVSLKVFVRQRLTAAVDEICAHLDKNIGDFEEEMKRRVLKELFAARDVQQLQQEWWAEPEHPHIKEEVEEMWPNQEEAAITAVPVKSEEDEEIPEWTLVHHQRHSEDDKEEPGGTSGPDRTSGPGSEDELLKVSETEVSVDWTEMTQKESHGRCEKVHRCSECGKQFSQNSNLKTHMRLHTGEKPFRCSVCGKSFVQKIHLTQHMPTHTGEKLFSCRLCHKRFILQYQLRKHLRGCGGVCGDGVDDGESSQLHQSHDDEIRPGPTGSSGPDGQLGPVSEDEASHWSEDETNVSDDDKASLRCDDDRVGPHGCDVCGKRFMWSIQLRKHMRLHSGENRCVGEHDSSQLREEISERSSVRGQRSVNTRSEISEVRAETVVVVCGPHTAQFYLKTPQNDVEEEQLVLKQEAETRDHEESHHMEAEADNVQQLLLMKEVPSEQQLCSSSVDQEEAPEHPHIKEEEEEVSIKQEGEGEAEIIAVTVKSEEDEEKPESSQLHHHSLTEDNRDHCGPPEPEPASSSGPRGPEDQAEDSSETEDSDDEGKETSGVRGDTGEKHESSHCKEKPFSCSDCGKRCRRKEGLTKHKKIHVGEKPFGCSECGKTFSCQNNLKEHEGSHTGKKPFSCSKCGKRCRRKGDLKKHEKIHTGEKRFCCSVCGKQFLKKSNLKMHHTVHTGEKPFSCSVCGKRFREKSHLKTHLRVHTGEKPYGCSECEKRFSRKTNLREHEKVHTGVKPFGCSECGKRFSRKTNLREHEKVHTGEKPFHCFVCGKRFRRGSDLMTHEKFHTGEKPFCCSHCGKRFIKKSHLKMHEKSHSGQK</sequence>
<dbReference type="Proteomes" id="UP000693946">
    <property type="component" value="Unassembled WGS sequence"/>
</dbReference>
<accession>A0AAV6PPL5</accession>
<dbReference type="FunFam" id="3.30.160.60:FF:000446">
    <property type="entry name" value="Zinc finger protein"/>
    <property type="match status" value="1"/>
</dbReference>
<dbReference type="InterPro" id="IPR013087">
    <property type="entry name" value="Znf_C2H2_type"/>
</dbReference>
<evidence type="ECO:0000256" key="6">
    <source>
        <dbReference type="ARBA" id="ARBA00022833"/>
    </source>
</evidence>
<evidence type="ECO:0000256" key="3">
    <source>
        <dbReference type="ARBA" id="ARBA00022723"/>
    </source>
</evidence>
<feature type="compositionally biased region" description="Basic and acidic residues" evidence="12">
    <location>
        <begin position="545"/>
        <end position="567"/>
    </location>
</feature>
<dbReference type="FunFam" id="3.30.160.60:FF:000145">
    <property type="entry name" value="Zinc finger protein 574"/>
    <property type="match status" value="1"/>
</dbReference>
<feature type="domain" description="C2H2-type" evidence="13">
    <location>
        <begin position="792"/>
        <end position="818"/>
    </location>
</feature>
<keyword evidence="9" id="KW-0804">Transcription</keyword>
<dbReference type="FunFam" id="3.30.160.60:FF:000681">
    <property type="entry name" value="zinc finger protein 205 isoform X1"/>
    <property type="match status" value="1"/>
</dbReference>
<proteinExistence type="inferred from homology"/>
<dbReference type="PROSITE" id="PS50157">
    <property type="entry name" value="ZINC_FINGER_C2H2_2"/>
    <property type="match status" value="13"/>
</dbReference>
<dbReference type="AlphaFoldDB" id="A0AAV6PPL5"/>
<dbReference type="FunFam" id="3.30.160.60:FF:001498">
    <property type="entry name" value="Zinc finger protein 404"/>
    <property type="match status" value="1"/>
</dbReference>
<dbReference type="FunFam" id="3.30.160.60:FF:000671">
    <property type="entry name" value="Zinc finger protein 26"/>
    <property type="match status" value="1"/>
</dbReference>
<dbReference type="GO" id="GO:0008270">
    <property type="term" value="F:zinc ion binding"/>
    <property type="evidence" value="ECO:0007669"/>
    <property type="project" value="UniProtKB-KW"/>
</dbReference>
<dbReference type="FunFam" id="3.30.160.60:FF:001506">
    <property type="entry name" value="Zinc finger protein"/>
    <property type="match status" value="1"/>
</dbReference>
<dbReference type="SMART" id="SM00355">
    <property type="entry name" value="ZnF_C2H2"/>
    <property type="match status" value="13"/>
</dbReference>
<dbReference type="PANTHER" id="PTHR24399:SF54">
    <property type="entry name" value="GASTRULA ZINC FINGER PROTEIN XLCGF26.1-LIKE-RELATED"/>
    <property type="match status" value="1"/>
</dbReference>
<feature type="domain" description="C2H2-type" evidence="13">
    <location>
        <begin position="568"/>
        <end position="595"/>
    </location>
</feature>
<evidence type="ECO:0000256" key="2">
    <source>
        <dbReference type="ARBA" id="ARBA00006991"/>
    </source>
</evidence>
<organism evidence="14 15">
    <name type="scientific">Solea senegalensis</name>
    <name type="common">Senegalese sole</name>
    <dbReference type="NCBI Taxonomy" id="28829"/>
    <lineage>
        <taxon>Eukaryota</taxon>
        <taxon>Metazoa</taxon>
        <taxon>Chordata</taxon>
        <taxon>Craniata</taxon>
        <taxon>Vertebrata</taxon>
        <taxon>Euteleostomi</taxon>
        <taxon>Actinopterygii</taxon>
        <taxon>Neopterygii</taxon>
        <taxon>Teleostei</taxon>
        <taxon>Neoteleostei</taxon>
        <taxon>Acanthomorphata</taxon>
        <taxon>Carangaria</taxon>
        <taxon>Pleuronectiformes</taxon>
        <taxon>Pleuronectoidei</taxon>
        <taxon>Soleidae</taxon>
        <taxon>Solea</taxon>
    </lineage>
</organism>
<dbReference type="GO" id="GO:0000978">
    <property type="term" value="F:RNA polymerase II cis-regulatory region sequence-specific DNA binding"/>
    <property type="evidence" value="ECO:0007669"/>
    <property type="project" value="TreeGrafter"/>
</dbReference>
<dbReference type="InterPro" id="IPR011017">
    <property type="entry name" value="TRASH_dom"/>
</dbReference>
<feature type="compositionally biased region" description="Basic and acidic residues" evidence="12">
    <location>
        <begin position="454"/>
        <end position="473"/>
    </location>
</feature>
<dbReference type="GO" id="GO:0001227">
    <property type="term" value="F:DNA-binding transcription repressor activity, RNA polymerase II-specific"/>
    <property type="evidence" value="ECO:0007669"/>
    <property type="project" value="TreeGrafter"/>
</dbReference>
<dbReference type="GO" id="GO:0002682">
    <property type="term" value="P:regulation of immune system process"/>
    <property type="evidence" value="ECO:0007669"/>
    <property type="project" value="TreeGrafter"/>
</dbReference>
<feature type="compositionally biased region" description="Acidic residues" evidence="12">
    <location>
        <begin position="529"/>
        <end position="544"/>
    </location>
</feature>
<dbReference type="Pfam" id="PF00096">
    <property type="entry name" value="zf-C2H2"/>
    <property type="match status" value="8"/>
</dbReference>
<comment type="subcellular location">
    <subcellularLocation>
        <location evidence="1">Nucleus</location>
    </subcellularLocation>
</comment>
<evidence type="ECO:0000256" key="11">
    <source>
        <dbReference type="PROSITE-ProRule" id="PRU00042"/>
    </source>
</evidence>
<dbReference type="GO" id="GO:0005654">
    <property type="term" value="C:nucleoplasm"/>
    <property type="evidence" value="ECO:0007669"/>
    <property type="project" value="TreeGrafter"/>
</dbReference>
<dbReference type="FunFam" id="3.30.160.60:FF:001480">
    <property type="entry name" value="Si:cabz01071911.3"/>
    <property type="match status" value="1"/>
</dbReference>
<keyword evidence="4" id="KW-0677">Repeat</keyword>
<evidence type="ECO:0000256" key="9">
    <source>
        <dbReference type="ARBA" id="ARBA00023163"/>
    </source>
</evidence>
<feature type="domain" description="C2H2-type" evidence="13">
    <location>
        <begin position="313"/>
        <end position="340"/>
    </location>
</feature>
<dbReference type="Pfam" id="PF13912">
    <property type="entry name" value="zf-C2H2_6"/>
    <property type="match status" value="1"/>
</dbReference>
<feature type="domain" description="C2H2-type" evidence="13">
    <location>
        <begin position="680"/>
        <end position="707"/>
    </location>
</feature>
<comment type="caution">
    <text evidence="14">The sequence shown here is derived from an EMBL/GenBank/DDBJ whole genome shotgun (WGS) entry which is preliminary data.</text>
</comment>
<keyword evidence="5 11" id="KW-0863">Zinc-finger</keyword>
<feature type="region of interest" description="Disordered" evidence="12">
    <location>
        <begin position="250"/>
        <end position="303"/>
    </location>
</feature>
<gene>
    <name evidence="14" type="ORF">JOB18_044090</name>
</gene>
<evidence type="ECO:0000256" key="10">
    <source>
        <dbReference type="ARBA" id="ARBA00023242"/>
    </source>
</evidence>
<feature type="domain" description="C2H2-type" evidence="13">
    <location>
        <begin position="161"/>
        <end position="188"/>
    </location>
</feature>
<evidence type="ECO:0000256" key="12">
    <source>
        <dbReference type="SAM" id="MobiDB-lite"/>
    </source>
</evidence>
<evidence type="ECO:0000256" key="8">
    <source>
        <dbReference type="ARBA" id="ARBA00023125"/>
    </source>
</evidence>
<feature type="compositionally biased region" description="Basic and acidic residues" evidence="12">
    <location>
        <begin position="502"/>
        <end position="512"/>
    </location>
</feature>
<dbReference type="FunFam" id="3.30.160.60:FF:000358">
    <property type="entry name" value="zinc finger protein 24"/>
    <property type="match status" value="4"/>
</dbReference>
<dbReference type="SMART" id="SM00746">
    <property type="entry name" value="TRASH"/>
    <property type="match status" value="3"/>
</dbReference>
<feature type="domain" description="C2H2-type" evidence="13">
    <location>
        <begin position="596"/>
        <end position="623"/>
    </location>
</feature>
<dbReference type="PANTHER" id="PTHR24399">
    <property type="entry name" value="ZINC FINGER AND BTB DOMAIN-CONTAINING"/>
    <property type="match status" value="1"/>
</dbReference>
<dbReference type="GO" id="GO:0001817">
    <property type="term" value="P:regulation of cytokine production"/>
    <property type="evidence" value="ECO:0007669"/>
    <property type="project" value="TreeGrafter"/>
</dbReference>
<dbReference type="EMBL" id="JAGKHQ010000192">
    <property type="protein sequence ID" value="KAG7471551.1"/>
    <property type="molecule type" value="Genomic_DNA"/>
</dbReference>
<dbReference type="FunFam" id="3.30.160.60:FF:002343">
    <property type="entry name" value="Zinc finger protein 33A"/>
    <property type="match status" value="1"/>
</dbReference>
<feature type="region of interest" description="Disordered" evidence="12">
    <location>
        <begin position="103"/>
        <end position="136"/>
    </location>
</feature>
<keyword evidence="8" id="KW-0238">DNA-binding</keyword>
<feature type="domain" description="C2H2-type" evidence="13">
    <location>
        <begin position="708"/>
        <end position="735"/>
    </location>
</feature>
<feature type="region of interest" description="Disordered" evidence="12">
    <location>
        <begin position="440"/>
        <end position="569"/>
    </location>
</feature>
<name>A0AAV6PPL5_SOLSE</name>
<evidence type="ECO:0000256" key="5">
    <source>
        <dbReference type="ARBA" id="ARBA00022771"/>
    </source>
</evidence>
<feature type="domain" description="C2H2-type" evidence="13">
    <location>
        <begin position="652"/>
        <end position="679"/>
    </location>
</feature>
<reference evidence="14 15" key="1">
    <citation type="journal article" date="2021" name="Sci. Rep.">
        <title>Chromosome anchoring in Senegalese sole (Solea senegalensis) reveals sex-associated markers and genome rearrangements in flatfish.</title>
        <authorList>
            <person name="Guerrero-Cozar I."/>
            <person name="Gomez-Garrido J."/>
            <person name="Berbel C."/>
            <person name="Martinez-Blanch J.F."/>
            <person name="Alioto T."/>
            <person name="Claros M.G."/>
            <person name="Gagnaire P.A."/>
            <person name="Manchado M."/>
        </authorList>
    </citation>
    <scope>NUCLEOTIDE SEQUENCE [LARGE SCALE GENOMIC DNA]</scope>
    <source>
        <strain evidence="14">Sse05_10M</strain>
    </source>
</reference>
<feature type="domain" description="C2H2-type" evidence="13">
    <location>
        <begin position="736"/>
        <end position="763"/>
    </location>
</feature>
<feature type="domain" description="C2H2-type" evidence="13">
    <location>
        <begin position="189"/>
        <end position="216"/>
    </location>
</feature>
<evidence type="ECO:0000256" key="1">
    <source>
        <dbReference type="ARBA" id="ARBA00004123"/>
    </source>
</evidence>
<feature type="domain" description="C2H2-type" evidence="13">
    <location>
        <begin position="764"/>
        <end position="791"/>
    </location>
</feature>
<evidence type="ECO:0000256" key="4">
    <source>
        <dbReference type="ARBA" id="ARBA00022737"/>
    </source>
</evidence>